<protein>
    <recommendedName>
        <fullName evidence="3">Pleckstrin homology domain-containing protein</fullName>
    </recommendedName>
</protein>
<accession>A0A017SL18</accession>
<feature type="compositionally biased region" description="Polar residues" evidence="2">
    <location>
        <begin position="776"/>
        <end position="787"/>
    </location>
</feature>
<feature type="region of interest" description="Disordered" evidence="2">
    <location>
        <begin position="1135"/>
        <end position="1190"/>
    </location>
</feature>
<feature type="compositionally biased region" description="Gly residues" evidence="2">
    <location>
        <begin position="910"/>
        <end position="921"/>
    </location>
</feature>
<dbReference type="GeneID" id="63695179"/>
<keyword evidence="1" id="KW-0175">Coiled coil</keyword>
<feature type="region of interest" description="Disordered" evidence="2">
    <location>
        <begin position="906"/>
        <end position="936"/>
    </location>
</feature>
<keyword evidence="5" id="KW-1185">Reference proteome</keyword>
<feature type="region of interest" description="Disordered" evidence="2">
    <location>
        <begin position="324"/>
        <end position="352"/>
    </location>
</feature>
<evidence type="ECO:0000313" key="4">
    <source>
        <dbReference type="EMBL" id="EYE97339.1"/>
    </source>
</evidence>
<feature type="compositionally biased region" description="Polar residues" evidence="2">
    <location>
        <begin position="401"/>
        <end position="411"/>
    </location>
</feature>
<feature type="compositionally biased region" description="Low complexity" evidence="2">
    <location>
        <begin position="1"/>
        <end position="15"/>
    </location>
</feature>
<feature type="region of interest" description="Disordered" evidence="2">
    <location>
        <begin position="578"/>
        <end position="664"/>
    </location>
</feature>
<evidence type="ECO:0000313" key="5">
    <source>
        <dbReference type="Proteomes" id="UP000019804"/>
    </source>
</evidence>
<dbReference type="GO" id="GO:0000226">
    <property type="term" value="P:microtubule cytoskeleton organization"/>
    <property type="evidence" value="ECO:0007669"/>
    <property type="project" value="TreeGrafter"/>
</dbReference>
<dbReference type="GO" id="GO:0005739">
    <property type="term" value="C:mitochondrion"/>
    <property type="evidence" value="ECO:0007669"/>
    <property type="project" value="TreeGrafter"/>
</dbReference>
<feature type="region of interest" description="Disordered" evidence="2">
    <location>
        <begin position="375"/>
        <end position="426"/>
    </location>
</feature>
<feature type="region of interest" description="Disordered" evidence="2">
    <location>
        <begin position="1213"/>
        <end position="1246"/>
    </location>
</feature>
<dbReference type="STRING" id="1388766.A0A017SL18"/>
<evidence type="ECO:0000256" key="2">
    <source>
        <dbReference type="SAM" id="MobiDB-lite"/>
    </source>
</evidence>
<dbReference type="EMBL" id="KK088416">
    <property type="protein sequence ID" value="EYE97339.1"/>
    <property type="molecule type" value="Genomic_DNA"/>
</dbReference>
<name>A0A017SL18_ASPRC</name>
<dbReference type="Pfam" id="PF12814">
    <property type="entry name" value="Mcp5_PH"/>
    <property type="match status" value="1"/>
</dbReference>
<feature type="domain" description="Pleckstrin homology" evidence="3">
    <location>
        <begin position="941"/>
        <end position="1087"/>
    </location>
</feature>
<feature type="compositionally biased region" description="Low complexity" evidence="2">
    <location>
        <begin position="857"/>
        <end position="867"/>
    </location>
</feature>
<reference evidence="5" key="1">
    <citation type="journal article" date="2014" name="Nat. Commun.">
        <title>Genomic adaptations of the halophilic Dead Sea filamentous fungus Eurotium rubrum.</title>
        <authorList>
            <person name="Kis-Papo T."/>
            <person name="Weig A.R."/>
            <person name="Riley R."/>
            <person name="Persoh D."/>
            <person name="Salamov A."/>
            <person name="Sun H."/>
            <person name="Lipzen A."/>
            <person name="Wasser S.P."/>
            <person name="Rambold G."/>
            <person name="Grigoriev I.V."/>
            <person name="Nevo E."/>
        </authorList>
    </citation>
    <scope>NUCLEOTIDE SEQUENCE [LARGE SCALE GENOMIC DNA]</scope>
    <source>
        <strain evidence="5">CBS 135680</strain>
    </source>
</reference>
<feature type="region of interest" description="Disordered" evidence="2">
    <location>
        <begin position="1"/>
        <end position="84"/>
    </location>
</feature>
<feature type="region of interest" description="Disordered" evidence="2">
    <location>
        <begin position="442"/>
        <end position="544"/>
    </location>
</feature>
<feature type="compositionally biased region" description="Basic and acidic residues" evidence="2">
    <location>
        <begin position="73"/>
        <end position="82"/>
    </location>
</feature>
<feature type="region of interest" description="Disordered" evidence="2">
    <location>
        <begin position="233"/>
        <end position="284"/>
    </location>
</feature>
<feature type="compositionally biased region" description="Low complexity" evidence="2">
    <location>
        <begin position="1135"/>
        <end position="1146"/>
    </location>
</feature>
<feature type="compositionally biased region" description="Low complexity" evidence="2">
    <location>
        <begin position="41"/>
        <end position="51"/>
    </location>
</feature>
<feature type="compositionally biased region" description="Polar residues" evidence="2">
    <location>
        <begin position="529"/>
        <end position="544"/>
    </location>
</feature>
<evidence type="ECO:0000256" key="1">
    <source>
        <dbReference type="SAM" id="Coils"/>
    </source>
</evidence>
<dbReference type="PANTHER" id="PTHR28190:SF2">
    <property type="entry name" value="MIGRATION PROTEIN, PUTATIVE (AFU_ORTHOLOGUE AFUA_2G07730)-RELATED"/>
    <property type="match status" value="1"/>
</dbReference>
<proteinExistence type="predicted"/>
<evidence type="ECO:0000259" key="3">
    <source>
        <dbReference type="Pfam" id="PF12814"/>
    </source>
</evidence>
<dbReference type="Proteomes" id="UP000019804">
    <property type="component" value="Unassembled WGS sequence"/>
</dbReference>
<feature type="compositionally biased region" description="Basic and acidic residues" evidence="2">
    <location>
        <begin position="615"/>
        <end position="624"/>
    </location>
</feature>
<gene>
    <name evidence="4" type="ORF">EURHEDRAFT_401079</name>
</gene>
<feature type="compositionally biased region" description="Polar residues" evidence="2">
    <location>
        <begin position="802"/>
        <end position="822"/>
    </location>
</feature>
<feature type="compositionally biased region" description="Polar residues" evidence="2">
    <location>
        <begin position="731"/>
        <end position="741"/>
    </location>
</feature>
<feature type="compositionally biased region" description="Basic and acidic residues" evidence="2">
    <location>
        <begin position="243"/>
        <end position="259"/>
    </location>
</feature>
<dbReference type="RefSeq" id="XP_040641027.1">
    <property type="nucleotide sequence ID" value="XM_040780055.1"/>
</dbReference>
<dbReference type="PANTHER" id="PTHR28190">
    <property type="entry name" value="NUCLEAR MIGRATION PROTEIN NUM1"/>
    <property type="match status" value="1"/>
</dbReference>
<feature type="compositionally biased region" description="Low complexity" evidence="2">
    <location>
        <begin position="1287"/>
        <end position="1304"/>
    </location>
</feature>
<dbReference type="GO" id="GO:0005543">
    <property type="term" value="F:phospholipid binding"/>
    <property type="evidence" value="ECO:0007669"/>
    <property type="project" value="InterPro"/>
</dbReference>
<feature type="coiled-coil region" evidence="1">
    <location>
        <begin position="95"/>
        <end position="228"/>
    </location>
</feature>
<dbReference type="GO" id="GO:0032065">
    <property type="term" value="P:maintenance of protein location in cell cortex"/>
    <property type="evidence" value="ECO:0007669"/>
    <property type="project" value="InterPro"/>
</dbReference>
<dbReference type="InterPro" id="IPR053005">
    <property type="entry name" value="Nuclear_Pos-Cytoskel_Interact"/>
</dbReference>
<dbReference type="OrthoDB" id="2149224at2759"/>
<dbReference type="InterPro" id="IPR024774">
    <property type="entry name" value="PH_dom-Mcp5-type"/>
</dbReference>
<dbReference type="HOGENOM" id="CLU_006265_0_0_1"/>
<dbReference type="GO" id="GO:0005938">
    <property type="term" value="C:cell cortex"/>
    <property type="evidence" value="ECO:0007669"/>
    <property type="project" value="InterPro"/>
</dbReference>
<feature type="region of interest" description="Disordered" evidence="2">
    <location>
        <begin position="1263"/>
        <end position="1322"/>
    </location>
</feature>
<feature type="compositionally biased region" description="Low complexity" evidence="2">
    <location>
        <begin position="1221"/>
        <end position="1246"/>
    </location>
</feature>
<feature type="compositionally biased region" description="Polar residues" evidence="2">
    <location>
        <begin position="456"/>
        <end position="497"/>
    </location>
</feature>
<dbReference type="GO" id="GO:0015631">
    <property type="term" value="F:tubulin binding"/>
    <property type="evidence" value="ECO:0007669"/>
    <property type="project" value="TreeGrafter"/>
</dbReference>
<feature type="compositionally biased region" description="Polar residues" evidence="2">
    <location>
        <begin position="842"/>
        <end position="851"/>
    </location>
</feature>
<organism evidence="4 5">
    <name type="scientific">Aspergillus ruber (strain CBS 135680)</name>
    <dbReference type="NCBI Taxonomy" id="1388766"/>
    <lineage>
        <taxon>Eukaryota</taxon>
        <taxon>Fungi</taxon>
        <taxon>Dikarya</taxon>
        <taxon>Ascomycota</taxon>
        <taxon>Pezizomycotina</taxon>
        <taxon>Eurotiomycetes</taxon>
        <taxon>Eurotiomycetidae</taxon>
        <taxon>Eurotiales</taxon>
        <taxon>Aspergillaceae</taxon>
        <taxon>Aspergillus</taxon>
        <taxon>Aspergillus subgen. Aspergillus</taxon>
    </lineage>
</organism>
<feature type="region of interest" description="Disordered" evidence="2">
    <location>
        <begin position="731"/>
        <end position="891"/>
    </location>
</feature>
<feature type="compositionally biased region" description="Polar residues" evidence="2">
    <location>
        <begin position="260"/>
        <end position="281"/>
    </location>
</feature>
<sequence>MSSGQSSSEASEASAYTPAETPTKHGPGETSSLWLERRDSSSTQSSISPTSGPNQSVSPDRNSEDIDEVPEDEGLRPFDPRRFTPTLHASLVGEILNLRREAESKSKSIDILERSLDECRTENEDLTANLSHSSKETRLLKHQLKLLEGGSSSALTELAKERDDALENISDIRKKLEQSQKKARSREEDVERTHLFWDRERESWDNERRNLERKVHVVENRLKTVLNELAAQAARSNSINETPKAESSEHLANHTKDNSDTASVYSSSQGRRRTSMTSISSDEGDMHNARYSVASLAKIKNKSDNSLNLAQELEFSDDEEFVTLDDDSISDSPGALPEEARPASAHSQMSHTVGMKARKILGLGLESNRGSADFDAAQESIKSPSKIPLPASPHVYHDVGTQYSPPSSKAQSLPAAKDSQTKDSSTPTLAIDMVSASCQTVGNLPSPPYTPKLPESPTSPQSLPVQLTMVSAFTQTESDPSSPPHTQKNKNSLSPQDALSPGMEVPTIAIHPPLSEPPSPRSSVVLPPQTKSASCQTTAQPTQGISIAIQTEEIRIDQRPVKLPASLLPSAIPDIPLRNEARVTQSQPYRMPMPRATKEEKRPQPQPQHKPMPSAERRPSDSSERPLGQIQVYPGNNDNGPLSKGSKPGMRRPPRTSSLFAGFEDLSDEESFDKKMDMFSDDELMSRPTATYTLRGGKMVSTQHRPLLDNTTLPEIEEHLSDAKMQLESSMNNDGTESIVSSHRKGSAARQQDIRRAAMITSSTAAHQKKRAHSASDPSTDSGSVTSVAPPFPVPIRHSSRGFPTTGSDGRDSPTPSYNSRNFSDRPRPPINRKPTLRRVRSATTVSQGSQPDVLGSFSSPGVSNSSADSPRRPPLPFDDIIEDQPHPAQRRQSIWRDVAYGGVNSVNHGNGGGSGSGSGSGSVFDRDRQDSTATSIQQTSVVDAIAQTMIGEWMFKYVRRKSFGNSSEPKENWEGQNADEVSTSITNSGVRHKRWVWLAPYERAIIWSSKQPTSGPALLGKSGRKFTIQSVLDVKDDNPLPKGSSPTSQFNRSILVLTPQRALKFTATSMERHYVWLTALSFLSHSSMGLDEIANLPPIPQAQTNASPASTGSIRKNPIRESFKAAKFPRAYPKLPFANNNNNKPAPVPENPMDDNDSMFDAAAPPTVPMFPSKHNRKRSNTGSRMPPPLSMRNFSAMGPASNNNSFDAIYPPSIPTNGISSTRTSISQRTSEASGPSSSVAGSATNNFFDAIGTVRMEAFIDQTDANRPPRGSSRQGQRHRRKPSSSQWSSGLSSGYGYPQPRGSFETSGSKFEDPFKGF</sequence>